<dbReference type="RefSeq" id="WP_254162012.1">
    <property type="nucleotide sequence ID" value="NZ_JAHESF010000005.1"/>
</dbReference>
<dbReference type="PANTHER" id="PTHR30086:SF20">
    <property type="entry name" value="ARGININE EXPORTER PROTEIN ARGO-RELATED"/>
    <property type="match status" value="1"/>
</dbReference>
<keyword evidence="4 6" id="KW-1133">Transmembrane helix</keyword>
<gene>
    <name evidence="7" type="ORF">KK083_07305</name>
</gene>
<feature type="transmembrane region" description="Helical" evidence="6">
    <location>
        <begin position="151"/>
        <end position="176"/>
    </location>
</feature>
<sequence length="210" mass="22678">MSGIVNYEAFVLACILLNLTPGNDTIFILTRSIGQGKKAGVISALGIGTGNIVHTMLAAFGLSLIITQSIVLFTAIKYAGAVYLIYIGYKMITEKASLHTDVIPTHAVDYTTIYRDGVITNVLNPKVALFFMAFLPQFIDPAMENTILPFLMLGATFTTTGTIWCLILATFSAAIFSKLKTNRRAAGYINKICGMALVALGIKVALTDRR</sequence>
<evidence type="ECO:0000256" key="6">
    <source>
        <dbReference type="SAM" id="Phobius"/>
    </source>
</evidence>
<evidence type="ECO:0000256" key="1">
    <source>
        <dbReference type="ARBA" id="ARBA00004651"/>
    </source>
</evidence>
<keyword evidence="3 6" id="KW-0812">Transmembrane</keyword>
<comment type="caution">
    <text evidence="7">The sequence shown here is derived from an EMBL/GenBank/DDBJ whole genome shotgun (WGS) entry which is preliminary data.</text>
</comment>
<protein>
    <submittedName>
        <fullName evidence="7">LysE family translocator</fullName>
    </submittedName>
</protein>
<comment type="subcellular location">
    <subcellularLocation>
        <location evidence="1">Cell membrane</location>
        <topology evidence="1">Multi-pass membrane protein</topology>
    </subcellularLocation>
</comment>
<evidence type="ECO:0000313" key="8">
    <source>
        <dbReference type="Proteomes" id="UP001319200"/>
    </source>
</evidence>
<keyword evidence="8" id="KW-1185">Reference proteome</keyword>
<evidence type="ECO:0000256" key="3">
    <source>
        <dbReference type="ARBA" id="ARBA00022692"/>
    </source>
</evidence>
<evidence type="ECO:0000256" key="2">
    <source>
        <dbReference type="ARBA" id="ARBA00022475"/>
    </source>
</evidence>
<dbReference type="Proteomes" id="UP001319200">
    <property type="component" value="Unassembled WGS sequence"/>
</dbReference>
<dbReference type="PANTHER" id="PTHR30086">
    <property type="entry name" value="ARGININE EXPORTER PROTEIN ARGO"/>
    <property type="match status" value="1"/>
</dbReference>
<feature type="transmembrane region" description="Helical" evidence="6">
    <location>
        <begin position="41"/>
        <end position="64"/>
    </location>
</feature>
<dbReference type="PIRSF" id="PIRSF006324">
    <property type="entry name" value="LeuE"/>
    <property type="match status" value="1"/>
</dbReference>
<evidence type="ECO:0000313" key="7">
    <source>
        <dbReference type="EMBL" id="MBT1696674.1"/>
    </source>
</evidence>
<dbReference type="InterPro" id="IPR001123">
    <property type="entry name" value="LeuE-type"/>
</dbReference>
<keyword evidence="5 6" id="KW-0472">Membrane</keyword>
<feature type="transmembrane region" description="Helical" evidence="6">
    <location>
        <begin position="70"/>
        <end position="89"/>
    </location>
</feature>
<dbReference type="AlphaFoldDB" id="A0AAP2DMD0"/>
<evidence type="ECO:0000256" key="4">
    <source>
        <dbReference type="ARBA" id="ARBA00022989"/>
    </source>
</evidence>
<evidence type="ECO:0000256" key="5">
    <source>
        <dbReference type="ARBA" id="ARBA00023136"/>
    </source>
</evidence>
<keyword evidence="2" id="KW-1003">Cell membrane</keyword>
<reference evidence="7 8" key="1">
    <citation type="submission" date="2021-05" db="EMBL/GenBank/DDBJ databases">
        <title>A Polyphasic approach of four new species of the genus Ohtaekwangia: Ohtaekwangia histidinii sp. nov., Ohtaekwangia cretensis sp. nov., Ohtaekwangia indiensis sp. nov., Ohtaekwangia reichenbachii sp. nov. from diverse environment.</title>
        <authorList>
            <person name="Octaviana S."/>
        </authorList>
    </citation>
    <scope>NUCLEOTIDE SEQUENCE [LARGE SCALE GENOMIC DNA]</scope>
    <source>
        <strain evidence="7 8">PWU4</strain>
    </source>
</reference>
<organism evidence="7 8">
    <name type="scientific">Chryseosolibacter histidini</name>
    <dbReference type="NCBI Taxonomy" id="2782349"/>
    <lineage>
        <taxon>Bacteria</taxon>
        <taxon>Pseudomonadati</taxon>
        <taxon>Bacteroidota</taxon>
        <taxon>Cytophagia</taxon>
        <taxon>Cytophagales</taxon>
        <taxon>Chryseotaleaceae</taxon>
        <taxon>Chryseosolibacter</taxon>
    </lineage>
</organism>
<name>A0AAP2DMD0_9BACT</name>
<dbReference type="EMBL" id="JAHESF010000005">
    <property type="protein sequence ID" value="MBT1696674.1"/>
    <property type="molecule type" value="Genomic_DNA"/>
</dbReference>
<dbReference type="GO" id="GO:0015171">
    <property type="term" value="F:amino acid transmembrane transporter activity"/>
    <property type="evidence" value="ECO:0007669"/>
    <property type="project" value="TreeGrafter"/>
</dbReference>
<accession>A0AAP2DMD0</accession>
<dbReference type="Pfam" id="PF01810">
    <property type="entry name" value="LysE"/>
    <property type="match status" value="1"/>
</dbReference>
<feature type="transmembrane region" description="Helical" evidence="6">
    <location>
        <begin position="122"/>
        <end position="139"/>
    </location>
</feature>
<proteinExistence type="predicted"/>
<dbReference type="GO" id="GO:0005886">
    <property type="term" value="C:plasma membrane"/>
    <property type="evidence" value="ECO:0007669"/>
    <property type="project" value="UniProtKB-SubCell"/>
</dbReference>